<dbReference type="GO" id="GO:0016787">
    <property type="term" value="F:hydrolase activity"/>
    <property type="evidence" value="ECO:0007669"/>
    <property type="project" value="UniProtKB-KW"/>
</dbReference>
<evidence type="ECO:0000256" key="4">
    <source>
        <dbReference type="ARBA" id="ARBA00022759"/>
    </source>
</evidence>
<evidence type="ECO:0000256" key="1">
    <source>
        <dbReference type="ARBA" id="ARBA00022679"/>
    </source>
</evidence>
<keyword evidence="2" id="KW-0548">Nucleotidyltransferase</keyword>
<evidence type="ECO:0000256" key="3">
    <source>
        <dbReference type="ARBA" id="ARBA00022722"/>
    </source>
</evidence>
<reference evidence="8" key="1">
    <citation type="submission" date="2018-02" db="EMBL/GenBank/DDBJ databases">
        <authorList>
            <person name="Cohen D.B."/>
            <person name="Kent A.D."/>
        </authorList>
    </citation>
    <scope>NUCLEOTIDE SEQUENCE</scope>
</reference>
<evidence type="ECO:0000256" key="2">
    <source>
        <dbReference type="ARBA" id="ARBA00022695"/>
    </source>
</evidence>
<dbReference type="InterPro" id="IPR043502">
    <property type="entry name" value="DNA/RNA_pol_sf"/>
</dbReference>
<dbReference type="Gene3D" id="3.30.420.10">
    <property type="entry name" value="Ribonuclease H-like superfamily/Ribonuclease H"/>
    <property type="match status" value="3"/>
</dbReference>
<dbReference type="PANTHER" id="PTHR48475">
    <property type="entry name" value="RIBONUCLEASE H"/>
    <property type="match status" value="1"/>
</dbReference>
<dbReference type="CDD" id="cd09274">
    <property type="entry name" value="RNase_HI_RT_Ty3"/>
    <property type="match status" value="1"/>
</dbReference>
<dbReference type="AlphaFoldDB" id="A0A2N9FDF4"/>
<dbReference type="GO" id="GO:0003964">
    <property type="term" value="F:RNA-directed DNA polymerase activity"/>
    <property type="evidence" value="ECO:0007669"/>
    <property type="project" value="UniProtKB-KW"/>
</dbReference>
<evidence type="ECO:0000256" key="6">
    <source>
        <dbReference type="ARBA" id="ARBA00022918"/>
    </source>
</evidence>
<dbReference type="EMBL" id="OIVN01000762">
    <property type="protein sequence ID" value="SPC85158.1"/>
    <property type="molecule type" value="Genomic_DNA"/>
</dbReference>
<feature type="domain" description="Reverse transcriptase RNase H-like" evidence="7">
    <location>
        <begin position="124"/>
        <end position="227"/>
    </location>
</feature>
<accession>A0A2N9FDF4</accession>
<dbReference type="SUPFAM" id="SSF53098">
    <property type="entry name" value="Ribonuclease H-like"/>
    <property type="match status" value="2"/>
</dbReference>
<evidence type="ECO:0000256" key="5">
    <source>
        <dbReference type="ARBA" id="ARBA00022801"/>
    </source>
</evidence>
<keyword evidence="5" id="KW-0378">Hydrolase</keyword>
<protein>
    <recommendedName>
        <fullName evidence="7">Reverse transcriptase RNase H-like domain-containing protein</fullName>
    </recommendedName>
</protein>
<dbReference type="InterPro" id="IPR036397">
    <property type="entry name" value="RNaseH_sf"/>
</dbReference>
<proteinExistence type="predicted"/>
<organism evidence="8">
    <name type="scientific">Fagus sylvatica</name>
    <name type="common">Beechnut</name>
    <dbReference type="NCBI Taxonomy" id="28930"/>
    <lineage>
        <taxon>Eukaryota</taxon>
        <taxon>Viridiplantae</taxon>
        <taxon>Streptophyta</taxon>
        <taxon>Embryophyta</taxon>
        <taxon>Tracheophyta</taxon>
        <taxon>Spermatophyta</taxon>
        <taxon>Magnoliopsida</taxon>
        <taxon>eudicotyledons</taxon>
        <taxon>Gunneridae</taxon>
        <taxon>Pentapetalae</taxon>
        <taxon>rosids</taxon>
        <taxon>fabids</taxon>
        <taxon>Fagales</taxon>
        <taxon>Fagaceae</taxon>
        <taxon>Fagus</taxon>
    </lineage>
</organism>
<dbReference type="SUPFAM" id="SSF56672">
    <property type="entry name" value="DNA/RNA polymerases"/>
    <property type="match status" value="1"/>
</dbReference>
<dbReference type="GO" id="GO:0004519">
    <property type="term" value="F:endonuclease activity"/>
    <property type="evidence" value="ECO:0007669"/>
    <property type="project" value="UniProtKB-KW"/>
</dbReference>
<gene>
    <name evidence="8" type="ORF">FSB_LOCUS13040</name>
</gene>
<dbReference type="Pfam" id="PF17917">
    <property type="entry name" value="RT_RNaseH"/>
    <property type="match status" value="1"/>
</dbReference>
<evidence type="ECO:0000313" key="8">
    <source>
        <dbReference type="EMBL" id="SPC85158.1"/>
    </source>
</evidence>
<keyword evidence="1" id="KW-0808">Transferase</keyword>
<keyword evidence="6" id="KW-0695">RNA-directed DNA polymerase</keyword>
<name>A0A2N9FDF4_FAGSY</name>
<dbReference type="Gene3D" id="3.10.10.10">
    <property type="entry name" value="HIV Type 1 Reverse Transcriptase, subunit A, domain 1"/>
    <property type="match status" value="1"/>
</dbReference>
<keyword evidence="3" id="KW-0540">Nuclease</keyword>
<evidence type="ECO:0000259" key="7">
    <source>
        <dbReference type="Pfam" id="PF17917"/>
    </source>
</evidence>
<dbReference type="InterPro" id="IPR041373">
    <property type="entry name" value="RT_RNaseH"/>
</dbReference>
<sequence>MKPGWMLKIKEEVVKQLKVGFIKAVEQTDWVANIVPLPKKDGHVRMCMDFRDLNKACPKDDFLLPHIDVLVDNTAGSALMSFMDEFSGSKGIEVDPTKIKVILEMPPPKTEKEMNPPVLKPTEPGKPLLLYLSIKDEALGSMLAQEDEDRSEHSVYYLRKKLKEYERRYTVVEKSCFALVWAIQNLRHILLSFQVLVVARMDPLEYLFEKPALTGKLSRWLILLAEFDLTYVAKNTIKGRAIAEFYAGHLTNGEVLNDNFPNEEILTTEVLNLWRMYFNGTANQYGYGIGVLLVAPDGSHIPLSMKLNFPATNNVVEYEACILGLEALLAIKKALPTHEEEIDALDNDVYGEKPWFVDIQRFVENGSYPERGNKKDRSALHFAATQYIICGRVLYRRSYKGIHLRCVDEAKVERMINECQVNANLNHIPPKELYNMTSPSPFSVWGIDIIGKIMPKASNGHGYILLAIDYFTKWVDVTSYSTLKAKHIARPQTNGAVKVANKNVKVILEKTIEGHRNWAEKLPFALWGYRTSICTYTEATPYSLVYSEPSLKDRLQLPDGTITRLRAKKIKEAMQGLVQPTWDEASKSLTMKVGLKEGEPILIHLIQAVEDMT</sequence>
<dbReference type="InterPro" id="IPR012337">
    <property type="entry name" value="RNaseH-like_sf"/>
</dbReference>
<dbReference type="PANTHER" id="PTHR48475:SF1">
    <property type="entry name" value="RNASE H TYPE-1 DOMAIN-CONTAINING PROTEIN"/>
    <property type="match status" value="1"/>
</dbReference>
<keyword evidence="4" id="KW-0255">Endonuclease</keyword>
<dbReference type="GO" id="GO:0003676">
    <property type="term" value="F:nucleic acid binding"/>
    <property type="evidence" value="ECO:0007669"/>
    <property type="project" value="InterPro"/>
</dbReference>